<dbReference type="Proteomes" id="UP000428260">
    <property type="component" value="Chromosome"/>
</dbReference>
<organism evidence="1 2">
    <name type="scientific">Maribellus comscasis</name>
    <dbReference type="NCBI Taxonomy" id="2681766"/>
    <lineage>
        <taxon>Bacteria</taxon>
        <taxon>Pseudomonadati</taxon>
        <taxon>Bacteroidota</taxon>
        <taxon>Bacteroidia</taxon>
        <taxon>Marinilabiliales</taxon>
        <taxon>Prolixibacteraceae</taxon>
        <taxon>Maribellus</taxon>
    </lineage>
</organism>
<gene>
    <name evidence="1" type="ORF">GM418_01920</name>
</gene>
<dbReference type="EMBL" id="CP046401">
    <property type="protein sequence ID" value="QGY42452.1"/>
    <property type="molecule type" value="Genomic_DNA"/>
</dbReference>
<dbReference type="Pfam" id="PF17784">
    <property type="entry name" value="Sulfotransfer_4"/>
    <property type="match status" value="1"/>
</dbReference>
<evidence type="ECO:0008006" key="3">
    <source>
        <dbReference type="Google" id="ProtNLM"/>
    </source>
</evidence>
<dbReference type="RefSeq" id="WP_158862607.1">
    <property type="nucleotide sequence ID" value="NZ_CP046401.1"/>
</dbReference>
<dbReference type="PANTHER" id="PTHR36978">
    <property type="entry name" value="P-LOOP CONTAINING NUCLEOTIDE TRIPHOSPHATE HYDROLASE"/>
    <property type="match status" value="1"/>
</dbReference>
<name>A0A6I6JQF9_9BACT</name>
<dbReference type="PANTHER" id="PTHR36978:SF4">
    <property type="entry name" value="P-LOOP CONTAINING NUCLEOSIDE TRIPHOSPHATE HYDROLASE PROTEIN"/>
    <property type="match status" value="1"/>
</dbReference>
<dbReference type="SUPFAM" id="SSF52540">
    <property type="entry name" value="P-loop containing nucleoside triphosphate hydrolases"/>
    <property type="match status" value="1"/>
</dbReference>
<reference evidence="1 2" key="1">
    <citation type="submission" date="2019-11" db="EMBL/GenBank/DDBJ databases">
        <authorList>
            <person name="Zheng R.K."/>
            <person name="Sun C.M."/>
        </authorList>
    </citation>
    <scope>NUCLEOTIDE SEQUENCE [LARGE SCALE GENOMIC DNA]</scope>
    <source>
        <strain evidence="1 2">WC007</strain>
    </source>
</reference>
<keyword evidence="2" id="KW-1185">Reference proteome</keyword>
<accession>A0A6I6JQF9</accession>
<dbReference type="KEGG" id="mcos:GM418_01920"/>
<protein>
    <recommendedName>
        <fullName evidence="3">Sulfotransferase family protein</fullName>
    </recommendedName>
</protein>
<sequence>MKVFGIGLNKTGTTTLGQSLEILGFENHVSCNGRLVKALTKNDYSSIYETAEINNNFEDWPWPLVYKKMYKKYPDAKFVLTVRESPEIWYNSLCKHAERTGPKKIRKRIYGYYMPHYRKREHISFYERHNQAVVDFFAQNAPENLIVVCWEKGQNWKELCNLLNKPVPEVEFPFLNKATDKTNEVKKAKVIHNSIKRLVFSDRGAIEKLSLRFLSR</sequence>
<dbReference type="AlphaFoldDB" id="A0A6I6JQF9"/>
<dbReference type="Gene3D" id="3.40.50.300">
    <property type="entry name" value="P-loop containing nucleotide triphosphate hydrolases"/>
    <property type="match status" value="1"/>
</dbReference>
<dbReference type="InterPro" id="IPR027417">
    <property type="entry name" value="P-loop_NTPase"/>
</dbReference>
<evidence type="ECO:0000313" key="2">
    <source>
        <dbReference type="Proteomes" id="UP000428260"/>
    </source>
</evidence>
<proteinExistence type="predicted"/>
<dbReference type="InterPro" id="IPR040632">
    <property type="entry name" value="Sulfotransfer_4"/>
</dbReference>
<evidence type="ECO:0000313" key="1">
    <source>
        <dbReference type="EMBL" id="QGY42452.1"/>
    </source>
</evidence>